<name>A0AC61TSL5_9CAUD</name>
<keyword evidence="2" id="KW-1185">Reference proteome</keyword>
<proteinExistence type="predicted"/>
<protein>
    <submittedName>
        <fullName evidence="1">Uncharacterized protein</fullName>
    </submittedName>
</protein>
<gene>
    <name evidence="1" type="ORF">SSZBM1_110</name>
</gene>
<dbReference type="Proteomes" id="UP000829362">
    <property type="component" value="Segment"/>
</dbReference>
<reference evidence="1" key="1">
    <citation type="submission" date="2021-11" db="EMBL/GenBank/DDBJ databases">
        <authorList>
            <person name="Rong C."/>
            <person name="Yang Y."/>
            <person name="Li S."/>
            <person name="Zhou K."/>
            <person name="Xu Y."/>
            <person name="Zhang R."/>
            <person name="Zhang Y."/>
        </authorList>
    </citation>
    <scope>NUCLEOTIDE SEQUENCE</scope>
</reference>
<organism evidence="1 2">
    <name type="scientific">Synechococcus phage S-SZBM1</name>
    <dbReference type="NCBI Taxonomy" id="2926475"/>
    <lineage>
        <taxon>Viruses</taxon>
        <taxon>Duplodnaviria</taxon>
        <taxon>Heunggongvirae</taxon>
        <taxon>Uroviricota</taxon>
        <taxon>Caudoviricetes</taxon>
        <taxon>Pantevenvirales</taxon>
        <taxon>Kyanoviridae</taxon>
        <taxon>Shenzhenivirus</taxon>
        <taxon>Shenzhenivirus sszbm1</taxon>
    </lineage>
</organism>
<evidence type="ECO:0000313" key="1">
    <source>
        <dbReference type="EMBL" id="UNH61227.1"/>
    </source>
</evidence>
<sequence length="57" mass="7026">MGERYSIEFYYKDRWISLKRYQNLSKAKADFYMKLCETMFGVKPTYKDKLRFVVHDS</sequence>
<dbReference type="EMBL" id="OL473597">
    <property type="protein sequence ID" value="UNH61227.1"/>
    <property type="molecule type" value="Genomic_DNA"/>
</dbReference>
<evidence type="ECO:0000313" key="2">
    <source>
        <dbReference type="Proteomes" id="UP000829362"/>
    </source>
</evidence>
<accession>A0AC61TSL5</accession>